<evidence type="ECO:0000256" key="1">
    <source>
        <dbReference type="SAM" id="SignalP"/>
    </source>
</evidence>
<evidence type="ECO:0000313" key="2">
    <source>
        <dbReference type="EMBL" id="QEC65870.1"/>
    </source>
</evidence>
<dbReference type="KEGG" id="pgin:FRZ67_00590"/>
<dbReference type="OrthoDB" id="10013384at2"/>
<keyword evidence="1" id="KW-0732">Signal</keyword>
<sequence length="133" mass="15541">MKKICLLTACFVCCLTCIVIAQSPYVYKAPEKKLWDSALVNRLKQKQFVDSLKQAWRYQRHPYSNMPLAGSMPKRFNYIGNNQQGFDIYQTPYDNLYILKPDSTFSSTMPVLNSLQMQIKPVEIPNPQKERRQ</sequence>
<organism evidence="2 3">
    <name type="scientific">Panacibacter ginsenosidivorans</name>
    <dbReference type="NCBI Taxonomy" id="1813871"/>
    <lineage>
        <taxon>Bacteria</taxon>
        <taxon>Pseudomonadati</taxon>
        <taxon>Bacteroidota</taxon>
        <taxon>Chitinophagia</taxon>
        <taxon>Chitinophagales</taxon>
        <taxon>Chitinophagaceae</taxon>
        <taxon>Panacibacter</taxon>
    </lineage>
</organism>
<evidence type="ECO:0000313" key="3">
    <source>
        <dbReference type="Proteomes" id="UP000321533"/>
    </source>
</evidence>
<keyword evidence="3" id="KW-1185">Reference proteome</keyword>
<accession>A0A5B8V373</accession>
<name>A0A5B8V373_9BACT</name>
<feature type="signal peptide" evidence="1">
    <location>
        <begin position="1"/>
        <end position="21"/>
    </location>
</feature>
<dbReference type="RefSeq" id="WP_147187670.1">
    <property type="nucleotide sequence ID" value="NZ_CP042435.1"/>
</dbReference>
<gene>
    <name evidence="2" type="ORF">FRZ67_00590</name>
</gene>
<feature type="chain" id="PRO_5022792630" evidence="1">
    <location>
        <begin position="22"/>
        <end position="133"/>
    </location>
</feature>
<dbReference type="EMBL" id="CP042435">
    <property type="protein sequence ID" value="QEC65870.1"/>
    <property type="molecule type" value="Genomic_DNA"/>
</dbReference>
<reference evidence="2 3" key="1">
    <citation type="journal article" date="2016" name="Int. J. Syst. Evol. Microbiol.">
        <title>Panacibacter ginsenosidivorans gen. nov., sp. nov., with ginsenoside converting activity isolated from soil of a ginseng field.</title>
        <authorList>
            <person name="Siddiqi M.Z."/>
            <person name="Muhammad Shafi S."/>
            <person name="Choi K.D."/>
            <person name="Im W.T."/>
        </authorList>
    </citation>
    <scope>NUCLEOTIDE SEQUENCE [LARGE SCALE GENOMIC DNA]</scope>
    <source>
        <strain evidence="2 3">Gsoil1550</strain>
    </source>
</reference>
<proteinExistence type="predicted"/>
<dbReference type="Proteomes" id="UP000321533">
    <property type="component" value="Chromosome"/>
</dbReference>
<protein>
    <submittedName>
        <fullName evidence="2">Uncharacterized protein</fullName>
    </submittedName>
</protein>
<dbReference type="AlphaFoldDB" id="A0A5B8V373"/>